<dbReference type="AlphaFoldDB" id="A0A024G2S4"/>
<dbReference type="EMBL" id="CAIX01000014">
    <property type="protein sequence ID" value="CCI41070.1"/>
    <property type="molecule type" value="Genomic_DNA"/>
</dbReference>
<dbReference type="InParanoid" id="A0A024G2S4"/>
<dbReference type="Proteomes" id="UP000053237">
    <property type="component" value="Unassembled WGS sequence"/>
</dbReference>
<reference evidence="1 2" key="1">
    <citation type="submission" date="2012-05" db="EMBL/GenBank/DDBJ databases">
        <title>Recombination and specialization in a pathogen metapopulation.</title>
        <authorList>
            <person name="Gardiner A."/>
            <person name="Kemen E."/>
            <person name="Schultz-Larsen T."/>
            <person name="MacLean D."/>
            <person name="Van Oosterhout C."/>
            <person name="Jones J.D.G."/>
        </authorList>
    </citation>
    <scope>NUCLEOTIDE SEQUENCE [LARGE SCALE GENOMIC DNA]</scope>
    <source>
        <strain evidence="1 2">Ac Nc2</strain>
    </source>
</reference>
<accession>A0A024G2S4</accession>
<comment type="caution">
    <text evidence="1">The sequence shown here is derived from an EMBL/GenBank/DDBJ whole genome shotgun (WGS) entry which is preliminary data.</text>
</comment>
<evidence type="ECO:0000313" key="1">
    <source>
        <dbReference type="EMBL" id="CCI41070.1"/>
    </source>
</evidence>
<protein>
    <submittedName>
        <fullName evidence="1">Uncharacterized protein</fullName>
    </submittedName>
</protein>
<evidence type="ECO:0000313" key="2">
    <source>
        <dbReference type="Proteomes" id="UP000053237"/>
    </source>
</evidence>
<organism evidence="1 2">
    <name type="scientific">Albugo candida</name>
    <dbReference type="NCBI Taxonomy" id="65357"/>
    <lineage>
        <taxon>Eukaryota</taxon>
        <taxon>Sar</taxon>
        <taxon>Stramenopiles</taxon>
        <taxon>Oomycota</taxon>
        <taxon>Peronosporomycetes</taxon>
        <taxon>Albuginales</taxon>
        <taxon>Albuginaceae</taxon>
        <taxon>Albugo</taxon>
    </lineage>
</organism>
<gene>
    <name evidence="1" type="ORF">BN9_018540</name>
</gene>
<sequence>MSFSEASAENLIRNSSLLHLLQLKRFHTAIFSLRSQGENRISKFITLPNSRAFFRLQEGLKTSAQNVDIKMQTHFSAKDGKRSPLYLVLRDNSMFEDHFIDPLNRDVVTASKSESRNILSCHFVLCSSTIEWSHAEMTAYFLASRRAVNSHSFDHKLRTSIRLPLVSWKDAVVFVYYYHDRKGDFYRNKKKKTLK</sequence>
<proteinExistence type="predicted"/>
<name>A0A024G2S4_9STRA</name>
<keyword evidence="2" id="KW-1185">Reference proteome</keyword>